<comment type="caution">
    <text evidence="4">The sequence shown here is derived from an EMBL/GenBank/DDBJ whole genome shotgun (WGS) entry which is preliminary data.</text>
</comment>
<dbReference type="SUPFAM" id="SSF54928">
    <property type="entry name" value="RNA-binding domain, RBD"/>
    <property type="match status" value="1"/>
</dbReference>
<dbReference type="GO" id="GO:0003723">
    <property type="term" value="F:RNA binding"/>
    <property type="evidence" value="ECO:0007669"/>
    <property type="project" value="UniProtKB-KW"/>
</dbReference>
<gene>
    <name evidence="4" type="ORF">CR513_61041</name>
</gene>
<dbReference type="AlphaFoldDB" id="A0A371E427"/>
<reference evidence="4" key="1">
    <citation type="submission" date="2018-05" db="EMBL/GenBank/DDBJ databases">
        <title>Draft genome of Mucuna pruriens seed.</title>
        <authorList>
            <person name="Nnadi N.E."/>
            <person name="Vos R."/>
            <person name="Hasami M.H."/>
            <person name="Devisetty U.K."/>
            <person name="Aguiy J.C."/>
        </authorList>
    </citation>
    <scope>NUCLEOTIDE SEQUENCE [LARGE SCALE GENOMIC DNA]</scope>
    <source>
        <strain evidence="4">JCA_2017</strain>
    </source>
</reference>
<dbReference type="Proteomes" id="UP000257109">
    <property type="component" value="Unassembled WGS sequence"/>
</dbReference>
<evidence type="ECO:0000256" key="1">
    <source>
        <dbReference type="ARBA" id="ARBA00022884"/>
    </source>
</evidence>
<organism evidence="4 5">
    <name type="scientific">Mucuna pruriens</name>
    <name type="common">Velvet bean</name>
    <name type="synonym">Dolichos pruriens</name>
    <dbReference type="NCBI Taxonomy" id="157652"/>
    <lineage>
        <taxon>Eukaryota</taxon>
        <taxon>Viridiplantae</taxon>
        <taxon>Streptophyta</taxon>
        <taxon>Embryophyta</taxon>
        <taxon>Tracheophyta</taxon>
        <taxon>Spermatophyta</taxon>
        <taxon>Magnoliopsida</taxon>
        <taxon>eudicotyledons</taxon>
        <taxon>Gunneridae</taxon>
        <taxon>Pentapetalae</taxon>
        <taxon>rosids</taxon>
        <taxon>fabids</taxon>
        <taxon>Fabales</taxon>
        <taxon>Fabaceae</taxon>
        <taxon>Papilionoideae</taxon>
        <taxon>50 kb inversion clade</taxon>
        <taxon>NPAAA clade</taxon>
        <taxon>indigoferoid/millettioid clade</taxon>
        <taxon>Phaseoleae</taxon>
        <taxon>Mucuna</taxon>
    </lineage>
</organism>
<dbReference type="EMBL" id="QJKJ01016577">
    <property type="protein sequence ID" value="RDX60789.1"/>
    <property type="molecule type" value="Genomic_DNA"/>
</dbReference>
<dbReference type="PANTHER" id="PTHR14398">
    <property type="entry name" value="RNA RECOGNITION RRM/RNP DOMAIN"/>
    <property type="match status" value="1"/>
</dbReference>
<evidence type="ECO:0000313" key="5">
    <source>
        <dbReference type="Proteomes" id="UP000257109"/>
    </source>
</evidence>
<dbReference type="STRING" id="157652.A0A371E427"/>
<name>A0A371E427_MUCPR</name>
<proteinExistence type="predicted"/>
<accession>A0A371E427</accession>
<feature type="domain" description="RRM" evidence="3">
    <location>
        <begin position="51"/>
        <end position="104"/>
    </location>
</feature>
<feature type="region of interest" description="Disordered" evidence="2">
    <location>
        <begin position="174"/>
        <end position="195"/>
    </location>
</feature>
<feature type="non-terminal residue" evidence="4">
    <location>
        <position position="1"/>
    </location>
</feature>
<dbReference type="Pfam" id="PF00076">
    <property type="entry name" value="RRM_1"/>
    <property type="match status" value="1"/>
</dbReference>
<dbReference type="InterPro" id="IPR012677">
    <property type="entry name" value="Nucleotide-bd_a/b_plait_sf"/>
</dbReference>
<dbReference type="InterPro" id="IPR000504">
    <property type="entry name" value="RRM_dom"/>
</dbReference>
<dbReference type="PANTHER" id="PTHR14398:SF0">
    <property type="entry name" value="ZINC FINGER PROTEIN SWM"/>
    <property type="match status" value="1"/>
</dbReference>
<evidence type="ECO:0000259" key="3">
    <source>
        <dbReference type="Pfam" id="PF00076"/>
    </source>
</evidence>
<evidence type="ECO:0000256" key="2">
    <source>
        <dbReference type="SAM" id="MobiDB-lite"/>
    </source>
</evidence>
<keyword evidence="1" id="KW-0694">RNA-binding</keyword>
<dbReference type="InterPro" id="IPR035979">
    <property type="entry name" value="RBD_domain_sf"/>
</dbReference>
<sequence>MEELEAQDFVVFGVADLVLHVRDEMGIGHHDWAVKAWNDDERFWCKIVAVLKEHFSPYGDLSAVELEDVQVNDSSQQEAHITFTTRWAAERAYINGKCWKDHNLKFMWLTPTSSSNATGSRERSLSSPKEPLDTDDHSEEKLGNSVDQEAIVSDGEHENSETKNGLELVKMEPSEDPQCTTGQVSSPKQSPGGNLLDAHEINFKVRFDILSKVSEEAFTNMIWFTINGYGNYKSLFLAV</sequence>
<keyword evidence="5" id="KW-1185">Reference proteome</keyword>
<feature type="compositionally biased region" description="Basic and acidic residues" evidence="2">
    <location>
        <begin position="120"/>
        <end position="142"/>
    </location>
</feature>
<dbReference type="InterPro" id="IPR045137">
    <property type="entry name" value="RBM26/27"/>
</dbReference>
<feature type="region of interest" description="Disordered" evidence="2">
    <location>
        <begin position="113"/>
        <end position="145"/>
    </location>
</feature>
<dbReference type="GO" id="GO:0005634">
    <property type="term" value="C:nucleus"/>
    <property type="evidence" value="ECO:0007669"/>
    <property type="project" value="TreeGrafter"/>
</dbReference>
<feature type="compositionally biased region" description="Polar residues" evidence="2">
    <location>
        <begin position="177"/>
        <end position="192"/>
    </location>
</feature>
<protein>
    <submittedName>
        <fullName evidence="4">Zinc finger CCCH domain-containing protein 41</fullName>
    </submittedName>
</protein>
<dbReference type="Gene3D" id="3.30.70.330">
    <property type="match status" value="1"/>
</dbReference>
<evidence type="ECO:0000313" key="4">
    <source>
        <dbReference type="EMBL" id="RDX60789.1"/>
    </source>
</evidence>